<name>A0AAV5J1L5_9ROSI</name>
<protein>
    <recommendedName>
        <fullName evidence="2">Reverse transcriptase domain-containing protein</fullName>
    </recommendedName>
</protein>
<accession>A0AAV5J1L5</accession>
<dbReference type="PROSITE" id="PS50878">
    <property type="entry name" value="RT_POL"/>
    <property type="match status" value="1"/>
</dbReference>
<gene>
    <name evidence="3" type="ORF">SLEP1_g16510</name>
</gene>
<dbReference type="PANTHER" id="PTHR31635:SF196">
    <property type="entry name" value="REVERSE TRANSCRIPTASE DOMAIN-CONTAINING PROTEIN-RELATED"/>
    <property type="match status" value="1"/>
</dbReference>
<reference evidence="3 4" key="1">
    <citation type="journal article" date="2021" name="Commun. Biol.">
        <title>The genome of Shorea leprosula (Dipterocarpaceae) highlights the ecological relevance of drought in aseasonal tropical rainforests.</title>
        <authorList>
            <person name="Ng K.K.S."/>
            <person name="Kobayashi M.J."/>
            <person name="Fawcett J.A."/>
            <person name="Hatakeyama M."/>
            <person name="Paape T."/>
            <person name="Ng C.H."/>
            <person name="Ang C.C."/>
            <person name="Tnah L.H."/>
            <person name="Lee C.T."/>
            <person name="Nishiyama T."/>
            <person name="Sese J."/>
            <person name="O'Brien M.J."/>
            <person name="Copetti D."/>
            <person name="Mohd Noor M.I."/>
            <person name="Ong R.C."/>
            <person name="Putra M."/>
            <person name="Sireger I.Z."/>
            <person name="Indrioko S."/>
            <person name="Kosugi Y."/>
            <person name="Izuno A."/>
            <person name="Isagi Y."/>
            <person name="Lee S.L."/>
            <person name="Shimizu K.K."/>
        </authorList>
    </citation>
    <scope>NUCLEOTIDE SEQUENCE [LARGE SCALE GENOMIC DNA]</scope>
    <source>
        <strain evidence="3">214</strain>
    </source>
</reference>
<evidence type="ECO:0000256" key="1">
    <source>
        <dbReference type="SAM" id="MobiDB-lite"/>
    </source>
</evidence>
<dbReference type="CDD" id="cd01650">
    <property type="entry name" value="RT_nLTR_like"/>
    <property type="match status" value="1"/>
</dbReference>
<evidence type="ECO:0000313" key="4">
    <source>
        <dbReference type="Proteomes" id="UP001054252"/>
    </source>
</evidence>
<dbReference type="PANTHER" id="PTHR31635">
    <property type="entry name" value="REVERSE TRANSCRIPTASE DOMAIN-CONTAINING PROTEIN-RELATED"/>
    <property type="match status" value="1"/>
</dbReference>
<dbReference type="InterPro" id="IPR036691">
    <property type="entry name" value="Endo/exonu/phosph_ase_sf"/>
</dbReference>
<dbReference type="InterPro" id="IPR000477">
    <property type="entry name" value="RT_dom"/>
</dbReference>
<comment type="caution">
    <text evidence="3">The sequence shown here is derived from an EMBL/GenBank/DDBJ whole genome shotgun (WGS) entry which is preliminary data.</text>
</comment>
<feature type="compositionally biased region" description="Basic and acidic residues" evidence="1">
    <location>
        <begin position="513"/>
        <end position="537"/>
    </location>
</feature>
<feature type="compositionally biased region" description="Acidic residues" evidence="1">
    <location>
        <begin position="337"/>
        <end position="353"/>
    </location>
</feature>
<keyword evidence="4" id="KW-1185">Reference proteome</keyword>
<evidence type="ECO:0000259" key="2">
    <source>
        <dbReference type="PROSITE" id="PS50878"/>
    </source>
</evidence>
<proteinExistence type="predicted"/>
<feature type="region of interest" description="Disordered" evidence="1">
    <location>
        <begin position="491"/>
        <end position="605"/>
    </location>
</feature>
<feature type="region of interest" description="Disordered" evidence="1">
    <location>
        <begin position="372"/>
        <end position="391"/>
    </location>
</feature>
<dbReference type="Proteomes" id="UP001054252">
    <property type="component" value="Unassembled WGS sequence"/>
</dbReference>
<feature type="compositionally biased region" description="Polar residues" evidence="1">
    <location>
        <begin position="491"/>
        <end position="512"/>
    </location>
</feature>
<dbReference type="AlphaFoldDB" id="A0AAV5J1L5"/>
<evidence type="ECO:0000313" key="3">
    <source>
        <dbReference type="EMBL" id="GKV04348.1"/>
    </source>
</evidence>
<feature type="compositionally biased region" description="Polar residues" evidence="1">
    <location>
        <begin position="555"/>
        <end position="566"/>
    </location>
</feature>
<feature type="region of interest" description="Disordered" evidence="1">
    <location>
        <begin position="333"/>
        <end position="353"/>
    </location>
</feature>
<dbReference type="Pfam" id="PF00078">
    <property type="entry name" value="RVT_1"/>
    <property type="match status" value="1"/>
</dbReference>
<organism evidence="3 4">
    <name type="scientific">Rubroshorea leprosula</name>
    <dbReference type="NCBI Taxonomy" id="152421"/>
    <lineage>
        <taxon>Eukaryota</taxon>
        <taxon>Viridiplantae</taxon>
        <taxon>Streptophyta</taxon>
        <taxon>Embryophyta</taxon>
        <taxon>Tracheophyta</taxon>
        <taxon>Spermatophyta</taxon>
        <taxon>Magnoliopsida</taxon>
        <taxon>eudicotyledons</taxon>
        <taxon>Gunneridae</taxon>
        <taxon>Pentapetalae</taxon>
        <taxon>rosids</taxon>
        <taxon>malvids</taxon>
        <taxon>Malvales</taxon>
        <taxon>Dipterocarpaceae</taxon>
        <taxon>Rubroshorea</taxon>
    </lineage>
</organism>
<feature type="compositionally biased region" description="Polar residues" evidence="1">
    <location>
        <begin position="1"/>
        <end position="15"/>
    </location>
</feature>
<feature type="domain" description="Reverse transcriptase" evidence="2">
    <location>
        <begin position="953"/>
        <end position="1131"/>
    </location>
</feature>
<dbReference type="SUPFAM" id="SSF56219">
    <property type="entry name" value="DNase I-like"/>
    <property type="match status" value="1"/>
</dbReference>
<dbReference type="EMBL" id="BPVZ01000021">
    <property type="protein sequence ID" value="GKV04348.1"/>
    <property type="molecule type" value="Genomic_DNA"/>
</dbReference>
<sequence>MVDGQHSQMRGSDSTIGDEPNRRIGHGRVLEIDCPAKRDRMGRLFGFVWFLDVRNEGELERRLNEVRVGNQVLQANKPRYTKWDRQNNLFPRTHFEDGNWRQQSINGNDRRPSYAEVVKTTTSRMEERPINERRKVGIAQRYGSNNDSIYGNQQREWKPKHQHHHWSGMELNFDLEEYVWLEKWVFFCNIRPMGGRLVLLEGKDHEDLKELVDTGTDWLGNWFEDVKPWTPTLVATERFAWIRCQGLPMHAWKLETFQTFGRLWGTLISLDDSTINKKRFDAARFLITTPSTESISKSITVKINGEFFTLKFTEEESTNNLFTMRFDRNFHATREKEDEENNSSDSQNEDDSDLDKNIWNQFELQIVGVESEGAQASMEEDAATPYTEDGNKNEVVSYNAKVVRHSAEVARHSVEMDRHGDKVEGNKRKKVKTVDVASTDTEVVEETEGMEEIRTGILVSNSNFQRVVESRKIKADPDLVINKAEQRMFKNGSQLSTNADMGSHGKSYQKSINKAEEDNRSRREAEKYAKEVRDGLPTKEMGPEENIGLRDHQPTELQGPTNSNPEEQIEKSNNRPIAKNRKSSSSFWDDLESDSGTDQKLKGQRRVVVKTKKKVMFEKDSEKSVADDSINDSNIQNCNKNIEVAQPTNGAFGGILIIWNSNVFKKIGCLEGVGFLGVVGIWGVENTPCYLKSSGKEGKGGISVRRELKEFNKFIEMSGLVDLPIIGRKFTWYQSNGNCMSRLDRFLFSEEWLLNWTDLKQWRLARLLSDHYPILVKDETRNWGPKPFKFYNVWLQDPAFREMLEKQWKSFNIQEEMARQKSRMTWMKEGDANTSFFHRCIKNRRRRNEINSLVVNRKVLQEVNELKQGVADYFKNLFAKEDWKRPVLEGMGFNKISEADKELLTEPFLESEVKAAVWNCDSAKAPGPNGLSFRFLKAELEVVKDDILKFLVDFHNNSKLVRGSNSSFLVLIPKKENLQGLEKYRPISLIGCMYKILTKILANRLSKVLNGLIGEQQSAFIGGRQLFDGIVIANETIDEIRKKKLSCFLFKADFEKAYDNVNWEFLDYMLDRMNFGLVWKGWMGLRQGDPLAPFLFLIVAEGLNGIISSAVDKALFEGVQIGRGDLRISHL</sequence>
<feature type="region of interest" description="Disordered" evidence="1">
    <location>
        <begin position="1"/>
        <end position="22"/>
    </location>
</feature>
<dbReference type="Gene3D" id="3.60.10.10">
    <property type="entry name" value="Endonuclease/exonuclease/phosphatase"/>
    <property type="match status" value="1"/>
</dbReference>